<dbReference type="STRING" id="568069.A0A1J1HHU7"/>
<dbReference type="GO" id="GO:0006629">
    <property type="term" value="P:lipid metabolic process"/>
    <property type="evidence" value="ECO:0007669"/>
    <property type="project" value="TreeGrafter"/>
</dbReference>
<sequence>MEHCPLVKPIRSFQLDKMMGFWFIVEYYSSSEMTSEYKCMQGELKITDAKEIIMNFTYSYVYDLDDELLSGNITWRIPNYHDPSHWIHTEEVYEGVYNTYVIDSDYDNWALIMHCAEKKKSSRYLSAFMLSRTEFLGHNVKAFLREKLPQYNIDLDYMFEVRHDECKSGITSMKEYYEYVLKNKASGEIDDA</sequence>
<dbReference type="GO" id="GO:0000302">
    <property type="term" value="P:response to reactive oxygen species"/>
    <property type="evidence" value="ECO:0007669"/>
    <property type="project" value="TreeGrafter"/>
</dbReference>
<dbReference type="EMBL" id="CVRI01000004">
    <property type="protein sequence ID" value="CRK87467.1"/>
    <property type="molecule type" value="Genomic_DNA"/>
</dbReference>
<name>A0A1J1HHU7_9DIPT</name>
<organism evidence="1 2">
    <name type="scientific">Clunio marinus</name>
    <dbReference type="NCBI Taxonomy" id="568069"/>
    <lineage>
        <taxon>Eukaryota</taxon>
        <taxon>Metazoa</taxon>
        <taxon>Ecdysozoa</taxon>
        <taxon>Arthropoda</taxon>
        <taxon>Hexapoda</taxon>
        <taxon>Insecta</taxon>
        <taxon>Pterygota</taxon>
        <taxon>Neoptera</taxon>
        <taxon>Endopterygota</taxon>
        <taxon>Diptera</taxon>
        <taxon>Nematocera</taxon>
        <taxon>Chironomoidea</taxon>
        <taxon>Chironomidae</taxon>
        <taxon>Clunio</taxon>
    </lineage>
</organism>
<dbReference type="PANTHER" id="PTHR10612:SF11">
    <property type="entry name" value="KARL, ISOFORM A"/>
    <property type="match status" value="1"/>
</dbReference>
<dbReference type="SUPFAM" id="SSF50814">
    <property type="entry name" value="Lipocalins"/>
    <property type="match status" value="1"/>
</dbReference>
<dbReference type="CDD" id="cd00301">
    <property type="entry name" value="lipocalin_FABP"/>
    <property type="match status" value="1"/>
</dbReference>
<accession>A0A1J1HHU7</accession>
<dbReference type="InterPro" id="IPR012674">
    <property type="entry name" value="Calycin"/>
</dbReference>
<dbReference type="OrthoDB" id="8186134at2759"/>
<keyword evidence="2" id="KW-1185">Reference proteome</keyword>
<protein>
    <submittedName>
        <fullName evidence="1">CLUMA_CG001268, isoform A</fullName>
    </submittedName>
</protein>
<gene>
    <name evidence="1" type="primary">putative Apolipoprotein D</name>
    <name evidence="1" type="ORF">CLUMA_CG001268</name>
</gene>
<proteinExistence type="predicted"/>
<dbReference type="GO" id="GO:0005737">
    <property type="term" value="C:cytoplasm"/>
    <property type="evidence" value="ECO:0007669"/>
    <property type="project" value="TreeGrafter"/>
</dbReference>
<dbReference type="PANTHER" id="PTHR10612">
    <property type="entry name" value="APOLIPOPROTEIN D"/>
    <property type="match status" value="1"/>
</dbReference>
<evidence type="ECO:0000313" key="2">
    <source>
        <dbReference type="Proteomes" id="UP000183832"/>
    </source>
</evidence>
<dbReference type="Proteomes" id="UP000183832">
    <property type="component" value="Unassembled WGS sequence"/>
</dbReference>
<dbReference type="AlphaFoldDB" id="A0A1J1HHU7"/>
<dbReference type="Gene3D" id="2.40.128.20">
    <property type="match status" value="1"/>
</dbReference>
<evidence type="ECO:0000313" key="1">
    <source>
        <dbReference type="EMBL" id="CRK87467.1"/>
    </source>
</evidence>
<reference evidence="1 2" key="1">
    <citation type="submission" date="2015-04" db="EMBL/GenBank/DDBJ databases">
        <authorList>
            <person name="Syromyatnikov M.Y."/>
            <person name="Popov V.N."/>
        </authorList>
    </citation>
    <scope>NUCLEOTIDE SEQUENCE [LARGE SCALE GENOMIC DNA]</scope>
</reference>